<reference evidence="5" key="1">
    <citation type="submission" date="2023-03" db="EMBL/GenBank/DDBJ databases">
        <title>Andean soil-derived lignocellulolytic bacterial consortium as a source of novel taxa and putative plastic-active enzymes.</title>
        <authorList>
            <person name="Diaz-Garcia L."/>
            <person name="Chuvochina M."/>
            <person name="Feuerriegel G."/>
            <person name="Bunk B."/>
            <person name="Sproer C."/>
            <person name="Streit W.R."/>
            <person name="Rodriguez L.M."/>
            <person name="Overmann J."/>
            <person name="Jimenez D.J."/>
        </authorList>
    </citation>
    <scope>NUCLEOTIDE SEQUENCE</scope>
    <source>
        <strain evidence="5">MAG 7</strain>
    </source>
</reference>
<comment type="function">
    <text evidence="4">Catalyzes the dehydration of chorismate into 3-[(1-carboxyvinyl)oxy]benzoate, a step in the biosynthesis of menaquinone (MK, vitamin K2).</text>
</comment>
<evidence type="ECO:0000256" key="2">
    <source>
        <dbReference type="ARBA" id="ARBA00022428"/>
    </source>
</evidence>
<dbReference type="InterPro" id="IPR030868">
    <property type="entry name" value="MqnA"/>
</dbReference>
<dbReference type="PANTHER" id="PTHR37690:SF1">
    <property type="entry name" value="CHORISMATE DEHYDRATASE"/>
    <property type="match status" value="1"/>
</dbReference>
<organism evidence="5 6">
    <name type="scientific">Candidatus Pseudobacter hemicellulosilyticus</name>
    <dbReference type="NCBI Taxonomy" id="3121375"/>
    <lineage>
        <taxon>Bacteria</taxon>
        <taxon>Pseudomonadati</taxon>
        <taxon>Bacteroidota</taxon>
        <taxon>Chitinophagia</taxon>
        <taxon>Chitinophagales</taxon>
        <taxon>Chitinophagaceae</taxon>
        <taxon>Pseudobacter</taxon>
    </lineage>
</organism>
<evidence type="ECO:0000256" key="4">
    <source>
        <dbReference type="HAMAP-Rule" id="MF_00995"/>
    </source>
</evidence>
<keyword evidence="2 4" id="KW-0474">Menaquinone biosynthesis</keyword>
<evidence type="ECO:0000313" key="5">
    <source>
        <dbReference type="EMBL" id="WEK34133.1"/>
    </source>
</evidence>
<dbReference type="EC" id="4.2.1.151" evidence="4"/>
<proteinExistence type="inferred from homology"/>
<dbReference type="Proteomes" id="UP001220610">
    <property type="component" value="Chromosome"/>
</dbReference>
<evidence type="ECO:0000256" key="3">
    <source>
        <dbReference type="ARBA" id="ARBA00023239"/>
    </source>
</evidence>
<dbReference type="InterPro" id="IPR003773">
    <property type="entry name" value="Menaquinone_biosynth"/>
</dbReference>
<evidence type="ECO:0000256" key="1">
    <source>
        <dbReference type="ARBA" id="ARBA00004863"/>
    </source>
</evidence>
<name>A0AAJ5WPD9_9BACT</name>
<dbReference type="Gene3D" id="3.40.190.10">
    <property type="entry name" value="Periplasmic binding protein-like II"/>
    <property type="match status" value="2"/>
</dbReference>
<dbReference type="EMBL" id="CP119311">
    <property type="protein sequence ID" value="WEK34133.1"/>
    <property type="molecule type" value="Genomic_DNA"/>
</dbReference>
<sequence>MKKIKVGIVNYLNTRPLLYGIEHSPVISAIEPVPDYPANIARMLLEGTIDMGLVPVAVIPRMPEYHLNTNYCIGAVGAVSSVCIFSEVPITEVKEVLLDYQSRTSVALAKVLLRDYWKIQPVLTDAVNEDYRSRIRGTTAGLVIGNRALEQRAISPYIYDLGEAWTAHTGLPFVFAAWVSNKPLPADFVAEFDAANKEGLLHIDTVVAENPYPVFDLHEYYTKYISYELDAPKRKGLELFLSLLRQPVTS</sequence>
<dbReference type="AlphaFoldDB" id="A0AAJ5WPD9"/>
<comment type="catalytic activity">
    <reaction evidence="4">
        <text>chorismate = 3-[(1-carboxyvinyl)-oxy]benzoate + H2O</text>
        <dbReference type="Rhea" id="RHEA:40051"/>
        <dbReference type="ChEBI" id="CHEBI:15377"/>
        <dbReference type="ChEBI" id="CHEBI:29748"/>
        <dbReference type="ChEBI" id="CHEBI:76981"/>
        <dbReference type="EC" id="4.2.1.151"/>
    </reaction>
</comment>
<comment type="similarity">
    <text evidence="4">Belongs to the MqnA/MqnD family. MqnA subfamily.</text>
</comment>
<dbReference type="GO" id="GO:0009234">
    <property type="term" value="P:menaquinone biosynthetic process"/>
    <property type="evidence" value="ECO:0007669"/>
    <property type="project" value="UniProtKB-UniRule"/>
</dbReference>
<comment type="pathway">
    <text evidence="1 4">Quinol/quinone metabolism; menaquinone biosynthesis.</text>
</comment>
<gene>
    <name evidence="4" type="primary">mqnA</name>
    <name evidence="5" type="ORF">P0Y53_16720</name>
</gene>
<dbReference type="HAMAP" id="MF_00995">
    <property type="entry name" value="MqnA"/>
    <property type="match status" value="1"/>
</dbReference>
<accession>A0AAJ5WPD9</accession>
<dbReference type="CDD" id="cd13634">
    <property type="entry name" value="PBP2_Sco4506"/>
    <property type="match status" value="1"/>
</dbReference>
<dbReference type="GO" id="GO:0016836">
    <property type="term" value="F:hydro-lyase activity"/>
    <property type="evidence" value="ECO:0007669"/>
    <property type="project" value="UniProtKB-UniRule"/>
</dbReference>
<dbReference type="PANTHER" id="PTHR37690">
    <property type="entry name" value="CHORISMATE DEHYDRATASE"/>
    <property type="match status" value="1"/>
</dbReference>
<evidence type="ECO:0000313" key="6">
    <source>
        <dbReference type="Proteomes" id="UP001220610"/>
    </source>
</evidence>
<protein>
    <recommendedName>
        <fullName evidence="4">Chorismate dehydratase</fullName>
        <ecNumber evidence="4">4.2.1.151</ecNumber>
    </recommendedName>
    <alternativeName>
        <fullName evidence="4">Menaquinone biosynthetic enzyme MqnA</fullName>
    </alternativeName>
</protein>
<dbReference type="Pfam" id="PF02621">
    <property type="entry name" value="VitK2_biosynth"/>
    <property type="match status" value="1"/>
</dbReference>
<dbReference type="SUPFAM" id="SSF53850">
    <property type="entry name" value="Periplasmic binding protein-like II"/>
    <property type="match status" value="1"/>
</dbReference>
<keyword evidence="3 4" id="KW-0456">Lyase</keyword>